<dbReference type="Proteomes" id="UP000326757">
    <property type="component" value="Unassembled WGS sequence"/>
</dbReference>
<proteinExistence type="predicted"/>
<dbReference type="InterPro" id="IPR000210">
    <property type="entry name" value="BTB/POZ_dom"/>
</dbReference>
<feature type="domain" description="BTB" evidence="1">
    <location>
        <begin position="17"/>
        <end position="85"/>
    </location>
</feature>
<comment type="caution">
    <text evidence="2">The sequence shown here is derived from an EMBL/GenBank/DDBJ whole genome shotgun (WGS) entry which is preliminary data.</text>
</comment>
<reference evidence="2 3" key="1">
    <citation type="submission" date="2019-06" db="EMBL/GenBank/DDBJ databases">
        <title>Genome Sequence of the Brown Rot Fungal Pathogen Monilinia laxa.</title>
        <authorList>
            <person name="De Miccolis Angelini R.M."/>
            <person name="Landi L."/>
            <person name="Abate D."/>
            <person name="Pollastro S."/>
            <person name="Romanazzi G."/>
            <person name="Faretra F."/>
        </authorList>
    </citation>
    <scope>NUCLEOTIDE SEQUENCE [LARGE SCALE GENOMIC DNA]</scope>
    <source>
        <strain evidence="2 3">Mlax316</strain>
    </source>
</reference>
<protein>
    <recommendedName>
        <fullName evidence="1">BTB domain-containing protein</fullName>
    </recommendedName>
</protein>
<dbReference type="SUPFAM" id="SSF54695">
    <property type="entry name" value="POZ domain"/>
    <property type="match status" value="1"/>
</dbReference>
<accession>A0A5N6KLW2</accession>
<dbReference type="EMBL" id="VIGI01000001">
    <property type="protein sequence ID" value="KAB8304139.1"/>
    <property type="molecule type" value="Genomic_DNA"/>
</dbReference>
<dbReference type="OrthoDB" id="3545524at2759"/>
<gene>
    <name evidence="2" type="ORF">EYC80_003559</name>
</gene>
<organism evidence="2 3">
    <name type="scientific">Monilinia laxa</name>
    <name type="common">Brown rot fungus</name>
    <name type="synonym">Sclerotinia laxa</name>
    <dbReference type="NCBI Taxonomy" id="61186"/>
    <lineage>
        <taxon>Eukaryota</taxon>
        <taxon>Fungi</taxon>
        <taxon>Dikarya</taxon>
        <taxon>Ascomycota</taxon>
        <taxon>Pezizomycotina</taxon>
        <taxon>Leotiomycetes</taxon>
        <taxon>Helotiales</taxon>
        <taxon>Sclerotiniaceae</taxon>
        <taxon>Monilinia</taxon>
    </lineage>
</organism>
<dbReference type="PROSITE" id="PS50097">
    <property type="entry name" value="BTB"/>
    <property type="match status" value="1"/>
</dbReference>
<dbReference type="AlphaFoldDB" id="A0A5N6KLW2"/>
<sequence>MSTTNVRFDLEDFGKVFTITIGSGKEEKNVKASAALLSSQSFYFQRACSDPWSGTDKILNFPDERPETFEVFMAWLNTGNINHASCLQNSKEVDTKIRQKILSQLWLQLLHCYLMADYIQAPVYTNIIMDALIEALKGFEDEPDSELTPLCDAFFASINLVWDKTLPKSPLRKLFIDSITSTCHASSGMIQKHFSDSVTPPDGPNLTVPHTFILDILERKFETFANRSRDPAPWDLCYGTYHVTKDLPTSLSK</sequence>
<dbReference type="PANTHER" id="PTHR47843:SF2">
    <property type="entry name" value="BTB DOMAIN-CONTAINING PROTEIN"/>
    <property type="match status" value="1"/>
</dbReference>
<keyword evidence="3" id="KW-1185">Reference proteome</keyword>
<dbReference type="InterPro" id="IPR011333">
    <property type="entry name" value="SKP1/BTB/POZ_sf"/>
</dbReference>
<evidence type="ECO:0000313" key="2">
    <source>
        <dbReference type="EMBL" id="KAB8304139.1"/>
    </source>
</evidence>
<dbReference type="Gene3D" id="3.30.710.10">
    <property type="entry name" value="Potassium Channel Kv1.1, Chain A"/>
    <property type="match status" value="1"/>
</dbReference>
<evidence type="ECO:0000313" key="3">
    <source>
        <dbReference type="Proteomes" id="UP000326757"/>
    </source>
</evidence>
<name>A0A5N6KLW2_MONLA</name>
<dbReference type="PANTHER" id="PTHR47843">
    <property type="entry name" value="BTB DOMAIN-CONTAINING PROTEIN-RELATED"/>
    <property type="match status" value="1"/>
</dbReference>
<evidence type="ECO:0000259" key="1">
    <source>
        <dbReference type="PROSITE" id="PS50097"/>
    </source>
</evidence>